<dbReference type="EMBL" id="JAACJM010000327">
    <property type="protein sequence ID" value="KAF5331309.1"/>
    <property type="molecule type" value="Genomic_DNA"/>
</dbReference>
<comment type="caution">
    <text evidence="3">The sequence shown here is derived from an EMBL/GenBank/DDBJ whole genome shotgun (WGS) entry which is preliminary data.</text>
</comment>
<feature type="region of interest" description="Disordered" evidence="1">
    <location>
        <begin position="430"/>
        <end position="472"/>
    </location>
</feature>
<evidence type="ECO:0000256" key="2">
    <source>
        <dbReference type="SAM" id="SignalP"/>
    </source>
</evidence>
<dbReference type="PANTHER" id="PTHR28027:SF2">
    <property type="entry name" value="TRANSCRIPTIONAL REGULATOR MIT1"/>
    <property type="match status" value="1"/>
</dbReference>
<name>A0A8H5BXE3_9AGAR</name>
<reference evidence="3 4" key="1">
    <citation type="journal article" date="2020" name="ISME J.">
        <title>Uncovering the hidden diversity of litter-decomposition mechanisms in mushroom-forming fungi.</title>
        <authorList>
            <person name="Floudas D."/>
            <person name="Bentzer J."/>
            <person name="Ahren D."/>
            <person name="Johansson T."/>
            <person name="Persson P."/>
            <person name="Tunlid A."/>
        </authorList>
    </citation>
    <scope>NUCLEOTIDE SEQUENCE [LARGE SCALE GENOMIC DNA]</scope>
    <source>
        <strain evidence="3 4">CBS 291.85</strain>
    </source>
</reference>
<feature type="chain" id="PRO_5034183329" description="Gti1/Pac2 family-domain-containing protein" evidence="2">
    <location>
        <begin position="18"/>
        <end position="648"/>
    </location>
</feature>
<dbReference type="Proteomes" id="UP000559256">
    <property type="component" value="Unassembled WGS sequence"/>
</dbReference>
<feature type="region of interest" description="Disordered" evidence="1">
    <location>
        <begin position="571"/>
        <end position="638"/>
    </location>
</feature>
<feature type="compositionally biased region" description="Basic and acidic residues" evidence="1">
    <location>
        <begin position="490"/>
        <end position="509"/>
    </location>
</feature>
<dbReference type="GO" id="GO:0003677">
    <property type="term" value="F:DNA binding"/>
    <property type="evidence" value="ECO:0007669"/>
    <property type="project" value="TreeGrafter"/>
</dbReference>
<feature type="compositionally biased region" description="Low complexity" evidence="1">
    <location>
        <begin position="591"/>
        <end position="602"/>
    </location>
</feature>
<organism evidence="3 4">
    <name type="scientific">Tetrapyrgos nigripes</name>
    <dbReference type="NCBI Taxonomy" id="182062"/>
    <lineage>
        <taxon>Eukaryota</taxon>
        <taxon>Fungi</taxon>
        <taxon>Dikarya</taxon>
        <taxon>Basidiomycota</taxon>
        <taxon>Agaricomycotina</taxon>
        <taxon>Agaricomycetes</taxon>
        <taxon>Agaricomycetidae</taxon>
        <taxon>Agaricales</taxon>
        <taxon>Marasmiineae</taxon>
        <taxon>Marasmiaceae</taxon>
        <taxon>Tetrapyrgos</taxon>
    </lineage>
</organism>
<feature type="region of interest" description="Disordered" evidence="1">
    <location>
        <begin position="487"/>
        <end position="531"/>
    </location>
</feature>
<evidence type="ECO:0000313" key="3">
    <source>
        <dbReference type="EMBL" id="KAF5331309.1"/>
    </source>
</evidence>
<gene>
    <name evidence="3" type="ORF">D9758_015801</name>
</gene>
<dbReference type="OrthoDB" id="5572844at2759"/>
<sequence>MCVTFLAFSFVRHPVLMSGTQNSPGLPLYTQSLPVPSQFPPFVGYVDSTLDALYLVYATRRNYLERISMRLSQAERNMRIKSGAVFIFDVEETGIKRWTDGLLWSQSRIDGNFLAYAEVKQRGLNHGIDKKYDYGDSVLKENGLIKKTITIVINGAEMHLVSYFTWKDIESGRLKTPTSRMNLMNMYLPPDIFDQSRFRYVLKINVGPDGRRYFSPEREVKKRQNLYKDLTTPTRTLPPLTPLLQLPRSGFCLASSVGSALSVSNLVHNDLTDFHFPSSSNRPPLIERAYSFASGTGTEASIGDGTNNGDLDVDTQWMPGAMNMKRYNGGHGYLNSSVYQRSYSSSSTATTSSSGSGSGSASASSSYIGHTWGSASALSLTVHGRRSGHGYGNKHGNSTGSLDLFVGHPPPYRFSSLPLLMERSHSVNSSISATSDNHDSNADASSSSALEWVPPQTTHASPSPSARLGHGHGHRFARYDRFHQHGQLAQDDHDGDKRYRSLERSHSQDSDDLAVNAATSRRSGPVDGNTIAPFKLTGASFGGGGGHGGHLVGPGHRYDQDLEQKYEIEQEQREVESQEQGQRQARERGQRQSSQSQSYSGSLNGGDEEEDDKIQLHAAIANSSHHNGPIGPAMDWTPGGRGYHDLWR</sequence>
<proteinExistence type="predicted"/>
<feature type="compositionally biased region" description="Polar residues" evidence="1">
    <location>
        <begin position="455"/>
        <end position="464"/>
    </location>
</feature>
<evidence type="ECO:0000256" key="1">
    <source>
        <dbReference type="SAM" id="MobiDB-lite"/>
    </source>
</evidence>
<accession>A0A8H5BXE3</accession>
<dbReference type="InterPro" id="IPR018608">
    <property type="entry name" value="Gti1/Pac2"/>
</dbReference>
<keyword evidence="4" id="KW-1185">Reference proteome</keyword>
<evidence type="ECO:0000313" key="4">
    <source>
        <dbReference type="Proteomes" id="UP000559256"/>
    </source>
</evidence>
<dbReference type="AlphaFoldDB" id="A0A8H5BXE3"/>
<dbReference type="PANTHER" id="PTHR28027">
    <property type="entry name" value="TRANSCRIPTIONAL REGULATOR MIT1"/>
    <property type="match status" value="1"/>
</dbReference>
<dbReference type="Pfam" id="PF09729">
    <property type="entry name" value="Gti1_Pac2"/>
    <property type="match status" value="2"/>
</dbReference>
<keyword evidence="2" id="KW-0732">Signal</keyword>
<evidence type="ECO:0008006" key="5">
    <source>
        <dbReference type="Google" id="ProtNLM"/>
    </source>
</evidence>
<feature type="signal peptide" evidence="2">
    <location>
        <begin position="1"/>
        <end position="17"/>
    </location>
</feature>
<protein>
    <recommendedName>
        <fullName evidence="5">Gti1/Pac2 family-domain-containing protein</fullName>
    </recommendedName>
</protein>